<dbReference type="Proteomes" id="UP000030758">
    <property type="component" value="Unassembled WGS sequence"/>
</dbReference>
<sequence length="79" mass="8996">MFPCNEVGLNVTDLLSFVSVSHDVKNLFISIPMDVALNALEKLLDVDPTLAQRTTLKTFHLNKLVSFCMKEANHFWFPE</sequence>
<keyword evidence="3" id="KW-1185">Reference proteome</keyword>
<dbReference type="AlphaFoldDB" id="A0A085MSF7"/>
<evidence type="ECO:0000313" key="2">
    <source>
        <dbReference type="EMBL" id="KFD60153.1"/>
    </source>
</evidence>
<reference evidence="2 3" key="1">
    <citation type="journal article" date="2014" name="Nat. Genet.">
        <title>Genome and transcriptome of the porcine whipworm Trichuris suis.</title>
        <authorList>
            <person name="Jex A.R."/>
            <person name="Nejsum P."/>
            <person name="Schwarz E.M."/>
            <person name="Hu L."/>
            <person name="Young N.D."/>
            <person name="Hall R.S."/>
            <person name="Korhonen P.K."/>
            <person name="Liao S."/>
            <person name="Thamsborg S."/>
            <person name="Xia J."/>
            <person name="Xu P."/>
            <person name="Wang S."/>
            <person name="Scheerlinck J.P."/>
            <person name="Hofmann A."/>
            <person name="Sternberg P.W."/>
            <person name="Wang J."/>
            <person name="Gasser R.B."/>
        </authorList>
    </citation>
    <scope>NUCLEOTIDE SEQUENCE [LARGE SCALE GENOMIC DNA]</scope>
    <source>
        <strain evidence="2">DCEP-RM93F</strain>
        <strain evidence="1">DCEP-RM93M</strain>
    </source>
</reference>
<dbReference type="EMBL" id="KL367690">
    <property type="protein sequence ID" value="KFD60153.1"/>
    <property type="molecule type" value="Genomic_DNA"/>
</dbReference>
<proteinExistence type="predicted"/>
<dbReference type="Proteomes" id="UP000030764">
    <property type="component" value="Unassembled WGS sequence"/>
</dbReference>
<accession>A0A085MSF7</accession>
<evidence type="ECO:0000313" key="3">
    <source>
        <dbReference type="Proteomes" id="UP000030764"/>
    </source>
</evidence>
<dbReference type="EMBL" id="KL363259">
    <property type="protein sequence ID" value="KFD50119.1"/>
    <property type="molecule type" value="Genomic_DNA"/>
</dbReference>
<protein>
    <submittedName>
        <fullName evidence="2">Uncharacterized protein</fullName>
    </submittedName>
</protein>
<organism evidence="2">
    <name type="scientific">Trichuris suis</name>
    <name type="common">pig whipworm</name>
    <dbReference type="NCBI Taxonomy" id="68888"/>
    <lineage>
        <taxon>Eukaryota</taxon>
        <taxon>Metazoa</taxon>
        <taxon>Ecdysozoa</taxon>
        <taxon>Nematoda</taxon>
        <taxon>Enoplea</taxon>
        <taxon>Dorylaimia</taxon>
        <taxon>Trichinellida</taxon>
        <taxon>Trichuridae</taxon>
        <taxon>Trichuris</taxon>
    </lineage>
</organism>
<gene>
    <name evidence="1" type="ORF">M513_09079</name>
    <name evidence="2" type="ORF">M514_09079</name>
</gene>
<evidence type="ECO:0000313" key="1">
    <source>
        <dbReference type="EMBL" id="KFD50119.1"/>
    </source>
</evidence>
<name>A0A085MSF7_9BILA</name>